<organism evidence="2 3">
    <name type="scientific">Arthrobacter stackebrandtii</name>
    <dbReference type="NCBI Taxonomy" id="272161"/>
    <lineage>
        <taxon>Bacteria</taxon>
        <taxon>Bacillati</taxon>
        <taxon>Actinomycetota</taxon>
        <taxon>Actinomycetes</taxon>
        <taxon>Micrococcales</taxon>
        <taxon>Micrococcaceae</taxon>
        <taxon>Arthrobacter</taxon>
    </lineage>
</organism>
<dbReference type="EMBL" id="JAGIOI010000001">
    <property type="protein sequence ID" value="MBP2414192.1"/>
    <property type="molecule type" value="Genomic_DNA"/>
</dbReference>
<proteinExistence type="predicted"/>
<protein>
    <submittedName>
        <fullName evidence="2">Uncharacterized protein</fullName>
    </submittedName>
</protein>
<evidence type="ECO:0000313" key="3">
    <source>
        <dbReference type="Proteomes" id="UP000711614"/>
    </source>
</evidence>
<accession>A0ABS4Z0E5</accession>
<reference evidence="2 3" key="1">
    <citation type="submission" date="2021-03" db="EMBL/GenBank/DDBJ databases">
        <title>Sequencing the genomes of 1000 actinobacteria strains.</title>
        <authorList>
            <person name="Klenk H.-P."/>
        </authorList>
    </citation>
    <scope>NUCLEOTIDE SEQUENCE [LARGE SCALE GENOMIC DNA]</scope>
    <source>
        <strain evidence="2 3">DSM 16005</strain>
    </source>
</reference>
<dbReference type="RefSeq" id="WP_209681922.1">
    <property type="nucleotide sequence ID" value="NZ_JAGIOI010000001.1"/>
</dbReference>
<dbReference type="Proteomes" id="UP000711614">
    <property type="component" value="Unassembled WGS sequence"/>
</dbReference>
<name>A0ABS4Z0E5_9MICC</name>
<evidence type="ECO:0000313" key="2">
    <source>
        <dbReference type="EMBL" id="MBP2414192.1"/>
    </source>
</evidence>
<keyword evidence="3" id="KW-1185">Reference proteome</keyword>
<evidence type="ECO:0000256" key="1">
    <source>
        <dbReference type="SAM" id="Phobius"/>
    </source>
</evidence>
<keyword evidence="1" id="KW-1133">Transmembrane helix</keyword>
<feature type="transmembrane region" description="Helical" evidence="1">
    <location>
        <begin position="17"/>
        <end position="35"/>
    </location>
</feature>
<sequence>MHFIAAVVLPSRLLDVTLGWGLTTLCTLMVSAAVLKMDDGEWDLAPMARRP</sequence>
<keyword evidence="1" id="KW-0472">Membrane</keyword>
<gene>
    <name evidence="2" type="ORF">JOF48_002991</name>
</gene>
<comment type="caution">
    <text evidence="2">The sequence shown here is derived from an EMBL/GenBank/DDBJ whole genome shotgun (WGS) entry which is preliminary data.</text>
</comment>
<keyword evidence="1" id="KW-0812">Transmembrane</keyword>